<dbReference type="GO" id="GO:0070967">
    <property type="term" value="F:coenzyme F420 binding"/>
    <property type="evidence" value="ECO:0007669"/>
    <property type="project" value="TreeGrafter"/>
</dbReference>
<comment type="similarity">
    <text evidence="1">Belongs to the F420H(2)-dependent quinone reductase family.</text>
</comment>
<reference evidence="3 4" key="1">
    <citation type="submission" date="2018-11" db="EMBL/GenBank/DDBJ databases">
        <title>Draft genome sequence of Cellulomonas takizawaensis strain TKZ-21.</title>
        <authorList>
            <person name="Yamamura H."/>
            <person name="Hayashi T."/>
            <person name="Hamada M."/>
            <person name="Serisawa Y."/>
            <person name="Matsuyama K."/>
            <person name="Nakagawa Y."/>
            <person name="Otoguro M."/>
            <person name="Yanagida F."/>
            <person name="Hayakawa M."/>
        </authorList>
    </citation>
    <scope>NUCLEOTIDE SEQUENCE [LARGE SCALE GENOMIC DNA]</scope>
    <source>
        <strain evidence="3 4">TKZ-21</strain>
    </source>
</reference>
<dbReference type="PANTHER" id="PTHR39428">
    <property type="entry name" value="F420H(2)-DEPENDENT QUINONE REDUCTASE RV1261C"/>
    <property type="match status" value="1"/>
</dbReference>
<gene>
    <name evidence="3" type="ORF">CTKZ_04760</name>
</gene>
<dbReference type="InterPro" id="IPR012349">
    <property type="entry name" value="Split_barrel_FMN-bd"/>
</dbReference>
<protein>
    <recommendedName>
        <fullName evidence="5">Nitroreductase family deazaflavin-dependent oxidoreductase</fullName>
    </recommendedName>
</protein>
<keyword evidence="4" id="KW-1185">Reference proteome</keyword>
<sequence>MDETAGQVDEARSPRLPPRWFVRTAWVVHRAMYRVTGGRRGLWRPRPDRWGTLVLRTTGRRTGQEREAIVAYMEDGPNLVTLAMNGWAAPEPAWWLNLQAHPEATVVLKDGPRAVRARAAAGAERERLWSEYRKLGKDLDGFATRRPTETAVVVLEPRG</sequence>
<dbReference type="GO" id="GO:0005886">
    <property type="term" value="C:plasma membrane"/>
    <property type="evidence" value="ECO:0007669"/>
    <property type="project" value="TreeGrafter"/>
</dbReference>
<evidence type="ECO:0000313" key="4">
    <source>
        <dbReference type="Proteomes" id="UP000288246"/>
    </source>
</evidence>
<comment type="catalytic activity">
    <reaction evidence="2">
        <text>oxidized coenzyme F420-(gamma-L-Glu)(n) + a quinol + H(+) = reduced coenzyme F420-(gamma-L-Glu)(n) + a quinone</text>
        <dbReference type="Rhea" id="RHEA:39663"/>
        <dbReference type="Rhea" id="RHEA-COMP:12939"/>
        <dbReference type="Rhea" id="RHEA-COMP:14378"/>
        <dbReference type="ChEBI" id="CHEBI:15378"/>
        <dbReference type="ChEBI" id="CHEBI:24646"/>
        <dbReference type="ChEBI" id="CHEBI:132124"/>
        <dbReference type="ChEBI" id="CHEBI:133980"/>
        <dbReference type="ChEBI" id="CHEBI:139511"/>
    </reaction>
</comment>
<dbReference type="Gene3D" id="2.30.110.10">
    <property type="entry name" value="Electron Transport, Fmn-binding Protein, Chain A"/>
    <property type="match status" value="1"/>
</dbReference>
<organism evidence="3 4">
    <name type="scientific">Cellulomonas algicola</name>
    <dbReference type="NCBI Taxonomy" id="2071633"/>
    <lineage>
        <taxon>Bacteria</taxon>
        <taxon>Bacillati</taxon>
        <taxon>Actinomycetota</taxon>
        <taxon>Actinomycetes</taxon>
        <taxon>Micrococcales</taxon>
        <taxon>Cellulomonadaceae</taxon>
        <taxon>Cellulomonas</taxon>
    </lineage>
</organism>
<dbReference type="Pfam" id="PF04075">
    <property type="entry name" value="F420H2_quin_red"/>
    <property type="match status" value="1"/>
</dbReference>
<name>A0A401UWE7_9CELL</name>
<evidence type="ECO:0000256" key="1">
    <source>
        <dbReference type="ARBA" id="ARBA00008710"/>
    </source>
</evidence>
<dbReference type="AlphaFoldDB" id="A0A401UWE7"/>
<evidence type="ECO:0008006" key="5">
    <source>
        <dbReference type="Google" id="ProtNLM"/>
    </source>
</evidence>
<dbReference type="NCBIfam" id="TIGR00026">
    <property type="entry name" value="hi_GC_TIGR00026"/>
    <property type="match status" value="1"/>
</dbReference>
<dbReference type="EMBL" id="BHYL01000038">
    <property type="protein sequence ID" value="GCD18914.1"/>
    <property type="molecule type" value="Genomic_DNA"/>
</dbReference>
<proteinExistence type="inferred from homology"/>
<accession>A0A401UWE7</accession>
<dbReference type="PANTHER" id="PTHR39428:SF1">
    <property type="entry name" value="F420H(2)-DEPENDENT QUINONE REDUCTASE RV1261C"/>
    <property type="match status" value="1"/>
</dbReference>
<dbReference type="Proteomes" id="UP000288246">
    <property type="component" value="Unassembled WGS sequence"/>
</dbReference>
<comment type="caution">
    <text evidence="3">The sequence shown here is derived from an EMBL/GenBank/DDBJ whole genome shotgun (WGS) entry which is preliminary data.</text>
</comment>
<dbReference type="GO" id="GO:0016491">
    <property type="term" value="F:oxidoreductase activity"/>
    <property type="evidence" value="ECO:0007669"/>
    <property type="project" value="InterPro"/>
</dbReference>
<evidence type="ECO:0000313" key="3">
    <source>
        <dbReference type="EMBL" id="GCD18914.1"/>
    </source>
</evidence>
<evidence type="ECO:0000256" key="2">
    <source>
        <dbReference type="ARBA" id="ARBA00049106"/>
    </source>
</evidence>
<dbReference type="RefSeq" id="WP_124341464.1">
    <property type="nucleotide sequence ID" value="NZ_BHYL01000038.1"/>
</dbReference>
<dbReference type="InterPro" id="IPR004378">
    <property type="entry name" value="F420H2_quin_Rdtase"/>
</dbReference>
<dbReference type="OrthoDB" id="8225825at2"/>